<feature type="domain" description="C2H2-type" evidence="13">
    <location>
        <begin position="236"/>
        <end position="264"/>
    </location>
</feature>
<keyword evidence="5 11" id="KW-0863">Zinc-finger</keyword>
<dbReference type="GO" id="GO:0005634">
    <property type="term" value="C:nucleus"/>
    <property type="evidence" value="ECO:0007669"/>
    <property type="project" value="UniProtKB-SubCell"/>
</dbReference>
<evidence type="ECO:0000256" key="5">
    <source>
        <dbReference type="ARBA" id="ARBA00022771"/>
    </source>
</evidence>
<dbReference type="Ensembl" id="ENSOSUT00000017193.1">
    <property type="protein sequence ID" value="ENSOSUP00000016624.1"/>
    <property type="gene ID" value="ENSOSUG00000011863.1"/>
</dbReference>
<reference evidence="14" key="2">
    <citation type="submission" date="2025-09" db="UniProtKB">
        <authorList>
            <consortium name="Ensembl"/>
        </authorList>
    </citation>
    <scope>IDENTIFICATION</scope>
</reference>
<dbReference type="AlphaFoldDB" id="A0A8C8BBP7"/>
<keyword evidence="3" id="KW-0479">Metal-binding</keyword>
<keyword evidence="15" id="KW-1185">Reference proteome</keyword>
<dbReference type="SMART" id="SM00355">
    <property type="entry name" value="ZnF_C2H2"/>
    <property type="match status" value="4"/>
</dbReference>
<dbReference type="PANTHER" id="PTHR24404:SF114">
    <property type="entry name" value="KLUMPFUSS, ISOFORM B-RELATED"/>
    <property type="match status" value="1"/>
</dbReference>
<evidence type="ECO:0000256" key="10">
    <source>
        <dbReference type="ARBA" id="ARBA00023242"/>
    </source>
</evidence>
<evidence type="ECO:0000259" key="13">
    <source>
        <dbReference type="PROSITE" id="PS50157"/>
    </source>
</evidence>
<dbReference type="FunFam" id="3.30.160.60:FF:000111">
    <property type="entry name" value="GLI family zinc finger 4"/>
    <property type="match status" value="1"/>
</dbReference>
<accession>A0A8C8BBP7</accession>
<dbReference type="FunFam" id="3.30.160.60:FF:001119">
    <property type="entry name" value="zinc finger protein 408"/>
    <property type="match status" value="1"/>
</dbReference>
<dbReference type="Gene3D" id="3.30.160.60">
    <property type="entry name" value="Classic Zinc Finger"/>
    <property type="match status" value="4"/>
</dbReference>
<dbReference type="PROSITE" id="PS50157">
    <property type="entry name" value="ZINC_FINGER_C2H2_2"/>
    <property type="match status" value="4"/>
</dbReference>
<keyword evidence="6" id="KW-0862">Zinc</keyword>
<organism evidence="14 15">
    <name type="scientific">Otus sunia</name>
    <name type="common">Oriental scops-owl</name>
    <dbReference type="NCBI Taxonomy" id="257818"/>
    <lineage>
        <taxon>Eukaryota</taxon>
        <taxon>Metazoa</taxon>
        <taxon>Chordata</taxon>
        <taxon>Craniata</taxon>
        <taxon>Vertebrata</taxon>
        <taxon>Euteleostomi</taxon>
        <taxon>Archelosauria</taxon>
        <taxon>Archosauria</taxon>
        <taxon>Dinosauria</taxon>
        <taxon>Saurischia</taxon>
        <taxon>Theropoda</taxon>
        <taxon>Coelurosauria</taxon>
        <taxon>Aves</taxon>
        <taxon>Neognathae</taxon>
        <taxon>Neoaves</taxon>
        <taxon>Telluraves</taxon>
        <taxon>Strigiformes</taxon>
        <taxon>Strigidae</taxon>
        <taxon>Otus</taxon>
    </lineage>
</organism>
<keyword evidence="7" id="KW-0805">Transcription regulation</keyword>
<evidence type="ECO:0000256" key="2">
    <source>
        <dbReference type="ARBA" id="ARBA00006991"/>
    </source>
</evidence>
<evidence type="ECO:0000256" key="9">
    <source>
        <dbReference type="ARBA" id="ARBA00023163"/>
    </source>
</evidence>
<evidence type="ECO:0000256" key="3">
    <source>
        <dbReference type="ARBA" id="ARBA00022723"/>
    </source>
</evidence>
<evidence type="ECO:0000256" key="6">
    <source>
        <dbReference type="ARBA" id="ARBA00022833"/>
    </source>
</evidence>
<dbReference type="GO" id="GO:0000978">
    <property type="term" value="F:RNA polymerase II cis-regulatory region sequence-specific DNA binding"/>
    <property type="evidence" value="ECO:0007669"/>
    <property type="project" value="TreeGrafter"/>
</dbReference>
<dbReference type="Pfam" id="PF00096">
    <property type="entry name" value="zf-C2H2"/>
    <property type="match status" value="3"/>
</dbReference>
<name>A0A8C8BBP7_9STRI</name>
<feature type="compositionally biased region" description="Basic and acidic residues" evidence="12">
    <location>
        <begin position="79"/>
        <end position="96"/>
    </location>
</feature>
<evidence type="ECO:0000256" key="12">
    <source>
        <dbReference type="SAM" id="MobiDB-lite"/>
    </source>
</evidence>
<dbReference type="GO" id="GO:0003700">
    <property type="term" value="F:DNA-binding transcription factor activity"/>
    <property type="evidence" value="ECO:0007669"/>
    <property type="project" value="TreeGrafter"/>
</dbReference>
<dbReference type="SUPFAM" id="SSF57667">
    <property type="entry name" value="beta-beta-alpha zinc fingers"/>
    <property type="match status" value="2"/>
</dbReference>
<feature type="compositionally biased region" description="Polar residues" evidence="12">
    <location>
        <begin position="106"/>
        <end position="117"/>
    </location>
</feature>
<keyword evidence="10" id="KW-0539">Nucleus</keyword>
<protein>
    <recommendedName>
        <fullName evidence="13">C2H2-type domain-containing protein</fullName>
    </recommendedName>
</protein>
<dbReference type="InterPro" id="IPR013087">
    <property type="entry name" value="Znf_C2H2_type"/>
</dbReference>
<keyword evidence="8" id="KW-0238">DNA-binding</keyword>
<dbReference type="PANTHER" id="PTHR24404">
    <property type="entry name" value="ZINC FINGER PROTEIN"/>
    <property type="match status" value="1"/>
</dbReference>
<feature type="region of interest" description="Disordered" evidence="12">
    <location>
        <begin position="1"/>
        <end position="43"/>
    </location>
</feature>
<proteinExistence type="inferred from homology"/>
<evidence type="ECO:0000313" key="14">
    <source>
        <dbReference type="Ensembl" id="ENSOSUP00000016624.1"/>
    </source>
</evidence>
<evidence type="ECO:0000313" key="15">
    <source>
        <dbReference type="Proteomes" id="UP000694552"/>
    </source>
</evidence>
<evidence type="ECO:0000256" key="4">
    <source>
        <dbReference type="ARBA" id="ARBA00022737"/>
    </source>
</evidence>
<keyword evidence="9" id="KW-0804">Transcription</keyword>
<dbReference type="GO" id="GO:0008270">
    <property type="term" value="F:zinc ion binding"/>
    <property type="evidence" value="ECO:0007669"/>
    <property type="project" value="UniProtKB-KW"/>
</dbReference>
<comment type="subcellular location">
    <subcellularLocation>
        <location evidence="1">Nucleus</location>
    </subcellularLocation>
</comment>
<evidence type="ECO:0000256" key="1">
    <source>
        <dbReference type="ARBA" id="ARBA00004123"/>
    </source>
</evidence>
<dbReference type="InterPro" id="IPR036236">
    <property type="entry name" value="Znf_C2H2_sf"/>
</dbReference>
<dbReference type="GO" id="GO:0006357">
    <property type="term" value="P:regulation of transcription by RNA polymerase II"/>
    <property type="evidence" value="ECO:0007669"/>
    <property type="project" value="TreeGrafter"/>
</dbReference>
<evidence type="ECO:0000256" key="11">
    <source>
        <dbReference type="PROSITE-ProRule" id="PRU00042"/>
    </source>
</evidence>
<evidence type="ECO:0000256" key="8">
    <source>
        <dbReference type="ARBA" id="ARBA00023125"/>
    </source>
</evidence>
<sequence>MPPQSPWEGTTWEEDGGGLSPVGGRVLPLRRKERQRQRGAEQAETWSRWLLFMCLKSPQLRPFGLPTGGGTDKQEEEQCQPREEQRGMLQELKEEPQSPTEDVEQDGQQQPHDTQGNYRPRKPRKCSFKGTYAEDPQETTTQPQRTSKEKNYKYEHCGKVFSWKSSLSHRRWTHMGETPFKCQDCGKGFMLSAHLLSHQKTHTREKPFVCTTCGKRFSWHSKLIIHQRIHTGERPYPCSHCGKSFQLKSHLRRHQESIHNGEGFGGGCWPDFGQELAGHPSPHGWG</sequence>
<feature type="domain" description="C2H2-type" evidence="13">
    <location>
        <begin position="180"/>
        <end position="207"/>
    </location>
</feature>
<feature type="domain" description="C2H2-type" evidence="13">
    <location>
        <begin position="208"/>
        <end position="235"/>
    </location>
</feature>
<dbReference type="FunFam" id="3.30.160.60:FF:000212">
    <property type="entry name" value="zinc finger protein 382 isoform X2"/>
    <property type="match status" value="1"/>
</dbReference>
<dbReference type="InterPro" id="IPR050589">
    <property type="entry name" value="Ikaros_C2H2-ZF"/>
</dbReference>
<feature type="domain" description="C2H2-type" evidence="13">
    <location>
        <begin position="152"/>
        <end position="179"/>
    </location>
</feature>
<comment type="similarity">
    <text evidence="2">Belongs to the krueppel C2H2-type zinc-finger protein family.</text>
</comment>
<feature type="region of interest" description="Disordered" evidence="12">
    <location>
        <begin position="60"/>
        <end position="149"/>
    </location>
</feature>
<dbReference type="PROSITE" id="PS00028">
    <property type="entry name" value="ZINC_FINGER_C2H2_1"/>
    <property type="match status" value="3"/>
</dbReference>
<reference evidence="14" key="1">
    <citation type="submission" date="2025-08" db="UniProtKB">
        <authorList>
            <consortium name="Ensembl"/>
        </authorList>
    </citation>
    <scope>IDENTIFICATION</scope>
</reference>
<dbReference type="Proteomes" id="UP000694552">
    <property type="component" value="Unplaced"/>
</dbReference>
<evidence type="ECO:0000256" key="7">
    <source>
        <dbReference type="ARBA" id="ARBA00023015"/>
    </source>
</evidence>
<keyword evidence="4" id="KW-0677">Repeat</keyword>